<dbReference type="Proteomes" id="UP000637774">
    <property type="component" value="Unassembled WGS sequence"/>
</dbReference>
<proteinExistence type="predicted"/>
<name>A0ABQ2AI43_9BACT</name>
<comment type="caution">
    <text evidence="1">The sequence shown here is derived from an EMBL/GenBank/DDBJ whole genome shotgun (WGS) entry which is preliminary data.</text>
</comment>
<gene>
    <name evidence="1" type="ORF">GCM10011495_40200</name>
</gene>
<sequence>MSQESPIITPGHIQQAKAALRDAGIPVAVGNQALDLATAFYHNTPQVSQTDAMRRERNRIQDELETVSSQLLQERHKTHRLEEELAAARQLPKAHQNKAYRLRKQLRAILAVLQHPHAKETSKLKRIARLVAGALEVEEDPEQGVLG</sequence>
<keyword evidence="2" id="KW-1185">Reference proteome</keyword>
<accession>A0ABQ2AI43</accession>
<evidence type="ECO:0000313" key="2">
    <source>
        <dbReference type="Proteomes" id="UP000637774"/>
    </source>
</evidence>
<dbReference type="EMBL" id="BMGY01000080">
    <property type="protein sequence ID" value="GGH91640.1"/>
    <property type="molecule type" value="Genomic_DNA"/>
</dbReference>
<reference evidence="2" key="1">
    <citation type="journal article" date="2019" name="Int. J. Syst. Evol. Microbiol.">
        <title>The Global Catalogue of Microorganisms (GCM) 10K type strain sequencing project: providing services to taxonomists for standard genome sequencing and annotation.</title>
        <authorList>
            <consortium name="The Broad Institute Genomics Platform"/>
            <consortium name="The Broad Institute Genome Sequencing Center for Infectious Disease"/>
            <person name="Wu L."/>
            <person name="Ma J."/>
        </authorList>
    </citation>
    <scope>NUCLEOTIDE SEQUENCE [LARGE SCALE GENOMIC DNA]</scope>
    <source>
        <strain evidence="2">CGMCC 1.14966</strain>
    </source>
</reference>
<organism evidence="1 2">
    <name type="scientific">Hymenobacter frigidus</name>
    <dbReference type="NCBI Taxonomy" id="1524095"/>
    <lineage>
        <taxon>Bacteria</taxon>
        <taxon>Pseudomonadati</taxon>
        <taxon>Bacteroidota</taxon>
        <taxon>Cytophagia</taxon>
        <taxon>Cytophagales</taxon>
        <taxon>Hymenobacteraceae</taxon>
        <taxon>Hymenobacter</taxon>
    </lineage>
</organism>
<protein>
    <submittedName>
        <fullName evidence="1">Uncharacterized protein</fullName>
    </submittedName>
</protein>
<evidence type="ECO:0000313" key="1">
    <source>
        <dbReference type="EMBL" id="GGH91640.1"/>
    </source>
</evidence>